<keyword evidence="2" id="KW-1185">Reference proteome</keyword>
<comment type="caution">
    <text evidence="1">The sequence shown here is derived from an EMBL/GenBank/DDBJ whole genome shotgun (WGS) entry which is preliminary data.</text>
</comment>
<evidence type="ECO:0000313" key="2">
    <source>
        <dbReference type="Proteomes" id="UP000465263"/>
    </source>
</evidence>
<accession>A0A7I9XLK6</accession>
<gene>
    <name evidence="1" type="ORF">MSEN_25710</name>
</gene>
<organism evidence="1 2">
    <name type="scientific">Mycolicibacter senuensis</name>
    <dbReference type="NCBI Taxonomy" id="386913"/>
    <lineage>
        <taxon>Bacteria</taxon>
        <taxon>Bacillati</taxon>
        <taxon>Actinomycetota</taxon>
        <taxon>Actinomycetes</taxon>
        <taxon>Mycobacteriales</taxon>
        <taxon>Mycobacteriaceae</taxon>
        <taxon>Mycolicibacter</taxon>
    </lineage>
</organism>
<name>A0A7I9XLK6_9MYCO</name>
<dbReference type="Proteomes" id="UP000465263">
    <property type="component" value="Unassembled WGS sequence"/>
</dbReference>
<sequence length="69" mass="8119">MAAWLDTGICGRTSYLGNYVRDYLEEQQHGCCAICGIERKWNGMPTYKARNRGRGRYYRRQRYAAGRSY</sequence>
<evidence type="ECO:0000313" key="1">
    <source>
        <dbReference type="EMBL" id="GFG70851.1"/>
    </source>
</evidence>
<dbReference type="EMBL" id="BLKV01000002">
    <property type="protein sequence ID" value="GFG70851.1"/>
    <property type="molecule type" value="Genomic_DNA"/>
</dbReference>
<dbReference type="AlphaFoldDB" id="A0A7I9XLK6"/>
<reference evidence="1 2" key="1">
    <citation type="journal article" date="2019" name="Emerg. Microbes Infect.">
        <title>Comprehensive subspecies identification of 175 nontuberculous mycobacteria species based on 7547 genomic profiles.</title>
        <authorList>
            <person name="Matsumoto Y."/>
            <person name="Kinjo T."/>
            <person name="Motooka D."/>
            <person name="Nabeya D."/>
            <person name="Jung N."/>
            <person name="Uechi K."/>
            <person name="Horii T."/>
            <person name="Iida T."/>
            <person name="Fujita J."/>
            <person name="Nakamura S."/>
        </authorList>
    </citation>
    <scope>NUCLEOTIDE SEQUENCE [LARGE SCALE GENOMIC DNA]</scope>
    <source>
        <strain evidence="1 2">JCM 16017</strain>
    </source>
</reference>
<proteinExistence type="predicted"/>
<protein>
    <submittedName>
        <fullName evidence="1">Uncharacterized protein</fullName>
    </submittedName>
</protein>